<dbReference type="GO" id="GO:0005524">
    <property type="term" value="F:ATP binding"/>
    <property type="evidence" value="ECO:0007669"/>
    <property type="project" value="UniProtKB-UniRule"/>
</dbReference>
<dbReference type="SMART" id="SM00212">
    <property type="entry name" value="UBCc"/>
    <property type="match status" value="1"/>
</dbReference>
<evidence type="ECO:0000256" key="2">
    <source>
        <dbReference type="ARBA" id="ARBA00022786"/>
    </source>
</evidence>
<dbReference type="InterPro" id="IPR016135">
    <property type="entry name" value="UBQ-conjugating_enzyme/RWD"/>
</dbReference>
<dbReference type="Pfam" id="PF00179">
    <property type="entry name" value="UQ_con"/>
    <property type="match status" value="1"/>
</dbReference>
<dbReference type="PROSITE" id="PS00183">
    <property type="entry name" value="UBC_1"/>
    <property type="match status" value="1"/>
</dbReference>
<dbReference type="PROSITE" id="PS50127">
    <property type="entry name" value="UBC_2"/>
    <property type="match status" value="1"/>
</dbReference>
<reference evidence="6 7" key="1">
    <citation type="submission" date="2013-07" db="EMBL/GenBank/DDBJ databases">
        <authorList>
            <person name="Stoco P.H."/>
            <person name="Wagner G."/>
            <person name="Gerber A."/>
            <person name="Zaha A."/>
            <person name="Thompson C."/>
            <person name="Bartholomeu D.C."/>
            <person name="Luckemeyer D.D."/>
            <person name="Bahia D."/>
            <person name="Loreto E."/>
            <person name="Prestes E.B."/>
            <person name="Lima F.M."/>
            <person name="Rodrigues-Luiz G."/>
            <person name="Vallejo G.A."/>
            <person name="Filho J.F."/>
            <person name="Monteiro K.M."/>
            <person name="Tyler K.M."/>
            <person name="de Almeida L.G."/>
            <person name="Ortiz M.F."/>
            <person name="Siervo M.A."/>
            <person name="de Moraes M.H."/>
            <person name="Cunha O.L."/>
            <person name="Mendonca-Neto R."/>
            <person name="Silva R."/>
            <person name="Teixeira S.M."/>
            <person name="Murta S.M."/>
            <person name="Sincero T.C."/>
            <person name="Mendes T.A."/>
            <person name="Urmenyi T.P."/>
            <person name="Silva V.G."/>
            <person name="da Rocha W.D."/>
            <person name="Andersson B."/>
            <person name="Romanha A.J."/>
            <person name="Steindel M."/>
            <person name="de Vasconcelos A.T."/>
            <person name="Grisard E.C."/>
        </authorList>
    </citation>
    <scope>NUCLEOTIDE SEQUENCE [LARGE SCALE GENOMIC DNA]</scope>
    <source>
        <strain evidence="6 7">SC58</strain>
    </source>
</reference>
<comment type="caution">
    <text evidence="6">The sequence shown here is derived from an EMBL/GenBank/DDBJ whole genome shotgun (WGS) entry which is preliminary data.</text>
</comment>
<evidence type="ECO:0000313" key="6">
    <source>
        <dbReference type="EMBL" id="ESL11334.1"/>
    </source>
</evidence>
<name>A0A061J8U8_TRYRA</name>
<accession>A0A061J8U8</accession>
<dbReference type="InterPro" id="IPR023313">
    <property type="entry name" value="UBQ-conjugating_AS"/>
</dbReference>
<feature type="domain" description="UBC core" evidence="5">
    <location>
        <begin position="9"/>
        <end position="154"/>
    </location>
</feature>
<evidence type="ECO:0000256" key="1">
    <source>
        <dbReference type="ARBA" id="ARBA00022679"/>
    </source>
</evidence>
<keyword evidence="2 4" id="KW-0833">Ubl conjugation pathway</keyword>
<dbReference type="Proteomes" id="UP000031737">
    <property type="component" value="Unassembled WGS sequence"/>
</dbReference>
<feature type="active site" description="Glycyl thioester intermediate" evidence="3">
    <location>
        <position position="93"/>
    </location>
</feature>
<keyword evidence="7" id="KW-1185">Reference proteome</keyword>
<sequence length="157" mass="17542">MASMQSNCSATSRLQKEFMELMMCGTEGISAFPQNDNLFHWIGTVQGAPNTVYEGLEYQLSLEFPANYPFEAPVVRFLTPCFHPNVDTCGAICLDILKDKWSAVYTVSNILLSIQSLLDNPNNESPLNKRAAALWGNKEEYRREVLLARRDAVSSAS</sequence>
<dbReference type="PANTHER" id="PTHR24067">
    <property type="entry name" value="UBIQUITIN-CONJUGATING ENZYME E2"/>
    <property type="match status" value="1"/>
</dbReference>
<organism evidence="6 7">
    <name type="scientific">Trypanosoma rangeli SC58</name>
    <dbReference type="NCBI Taxonomy" id="429131"/>
    <lineage>
        <taxon>Eukaryota</taxon>
        <taxon>Discoba</taxon>
        <taxon>Euglenozoa</taxon>
        <taxon>Kinetoplastea</taxon>
        <taxon>Metakinetoplastina</taxon>
        <taxon>Trypanosomatida</taxon>
        <taxon>Trypanosomatidae</taxon>
        <taxon>Trypanosoma</taxon>
        <taxon>Herpetosoma</taxon>
    </lineage>
</organism>
<dbReference type="AlphaFoldDB" id="A0A061J8U8"/>
<dbReference type="OrthoDB" id="10253686at2759"/>
<keyword evidence="4" id="KW-0067">ATP-binding</keyword>
<dbReference type="EMBL" id="AUPL01000917">
    <property type="protein sequence ID" value="ESL11334.1"/>
    <property type="molecule type" value="Genomic_DNA"/>
</dbReference>
<dbReference type="CDD" id="cd23791">
    <property type="entry name" value="UBCc_UBE2C"/>
    <property type="match status" value="1"/>
</dbReference>
<gene>
    <name evidence="6" type="ORF">TRSC58_00917</name>
</gene>
<dbReference type="VEuPathDB" id="TriTrypDB:TRSC58_00917"/>
<dbReference type="GO" id="GO:0016740">
    <property type="term" value="F:transferase activity"/>
    <property type="evidence" value="ECO:0007669"/>
    <property type="project" value="UniProtKB-KW"/>
</dbReference>
<proteinExistence type="inferred from homology"/>
<keyword evidence="4" id="KW-0547">Nucleotide-binding</keyword>
<keyword evidence="1" id="KW-0808">Transferase</keyword>
<protein>
    <submittedName>
        <fullName evidence="6">Ubiquitin-conjugating enzyme E2</fullName>
    </submittedName>
</protein>
<evidence type="ECO:0000256" key="4">
    <source>
        <dbReference type="RuleBase" id="RU362109"/>
    </source>
</evidence>
<dbReference type="InterPro" id="IPR000608">
    <property type="entry name" value="UBC"/>
</dbReference>
<evidence type="ECO:0000256" key="3">
    <source>
        <dbReference type="PROSITE-ProRule" id="PRU10133"/>
    </source>
</evidence>
<evidence type="ECO:0000259" key="5">
    <source>
        <dbReference type="PROSITE" id="PS50127"/>
    </source>
</evidence>
<dbReference type="SUPFAM" id="SSF54495">
    <property type="entry name" value="UBC-like"/>
    <property type="match status" value="1"/>
</dbReference>
<comment type="similarity">
    <text evidence="4">Belongs to the ubiquitin-conjugating enzyme family.</text>
</comment>
<evidence type="ECO:0000313" key="7">
    <source>
        <dbReference type="Proteomes" id="UP000031737"/>
    </source>
</evidence>
<dbReference type="InterPro" id="IPR050113">
    <property type="entry name" value="Ub_conjugating_enzyme"/>
</dbReference>
<dbReference type="Gene3D" id="3.10.110.10">
    <property type="entry name" value="Ubiquitin Conjugating Enzyme"/>
    <property type="match status" value="1"/>
</dbReference>